<dbReference type="Proteomes" id="UP000235786">
    <property type="component" value="Unassembled WGS sequence"/>
</dbReference>
<dbReference type="Pfam" id="PF06032">
    <property type="entry name" value="S-Me-THD_N"/>
    <property type="match status" value="1"/>
</dbReference>
<sequence>MPSKLSSYVIGIDVGGTNTDSVILQNESVLAWHKTATTLDIHQGVETAIAAVVKKAGTPPSHVDCVKIGTTQFVNAVLEQDASKLDKVAVIRLCGPYSRGSPPFLDFPPRLRTLVEGHFGYVDGGYQVDGTPIAPLNPHQLRDQAIIIKKKGITSVVVVGIYSPSNPAQEDEARRILAAELGPGHDISCSSAIGRLGFLERENAGILNASLRRFARHVITGFSYAVRKLGRCKLYITLNDGTLSKASTAAEYPVRCFSSGPTNSARGAALLARVESACDGDEAEVLVVDVGGTTTDICALLKSGYPRQSSAFVKIAGVRTNFTIPDVHSIALGGGSICRVHRDRTSVGPDSVGPRLGRDSISFGGTTLTATDLVLSNKFTNKLVRPLIKTSGLGEILRALEEAIDLVKTRQGNAKVILVGGGSIIVGDHIAGVAEIIRPKYFEVANAVGAAIGKISGTVDKTVVPRGRTIEIELEDAKTLAIERCIAAGGNKRTIEIVEVETIPVSYVTNGATRLFVRVVADLVEGHEELHDSPQPHLNGDAYRKAVEFWSLPDGISSDLSSTSKGSSYDITGGIDLKSYRPRIVGDFWYLSELDLQFLQDGTGVLGVGSCGEPYPVYLACLLALRNGGDIIIRRQDTLPDDAVVLVGGFMGSPSVYLERIPGLNEVTDAMQAVMITSGISTFDAVIPNEIGGMNAFEALLAAHRFNKTTLDTDLVARAYPKVWQTVRCLHDIPITPAAVADGTGHQQVFQTSQDNLETEDLMRDACTDFGSLSGMCINPIHGVEAKTLPHNSFSHAWSIGRSIALSRSLKLDPITALLKSERGILLFTGKIIAVTRNVGSGFTRGSVLLSPLTDSISPTPQAQNPQCTLLVEFENENLSATLREPGKADKTLAVCPDLITFLDKANGAPLGISDYKYGLRVNVIALRAPPIWTSERGLEMGGPQAFGLDVVYKGVGSGDYETPKSVWEMFG</sequence>
<feature type="domain" description="S-Me-THD-like C-terminal" evidence="4">
    <location>
        <begin position="755"/>
        <end position="955"/>
    </location>
</feature>
<dbReference type="InterPro" id="IPR008040">
    <property type="entry name" value="Hydant_A_N"/>
</dbReference>
<dbReference type="InterPro" id="IPR010318">
    <property type="entry name" value="S-Me-THD_N"/>
</dbReference>
<dbReference type="SUPFAM" id="SSF160991">
    <property type="entry name" value="CV3147-like"/>
    <property type="match status" value="1"/>
</dbReference>
<dbReference type="OrthoDB" id="5404895at2759"/>
<dbReference type="InterPro" id="IPR043129">
    <property type="entry name" value="ATPase_NBD"/>
</dbReference>
<dbReference type="Gene3D" id="3.30.420.40">
    <property type="match status" value="1"/>
</dbReference>
<dbReference type="GO" id="GO:0016787">
    <property type="term" value="F:hydrolase activity"/>
    <property type="evidence" value="ECO:0007669"/>
    <property type="project" value="InterPro"/>
</dbReference>
<dbReference type="InterPro" id="IPR002821">
    <property type="entry name" value="Hydantoinase_A"/>
</dbReference>
<dbReference type="InterPro" id="IPR027479">
    <property type="entry name" value="S-Me-THD_N_sf"/>
</dbReference>
<feature type="domain" description="Hydantoinase A/oxoprolinase" evidence="1">
    <location>
        <begin position="201"/>
        <end position="373"/>
    </location>
</feature>
<accession>A0A2J6RDH5</accession>
<dbReference type="SUPFAM" id="SSF53067">
    <property type="entry name" value="Actin-like ATPase domain"/>
    <property type="match status" value="2"/>
</dbReference>
<evidence type="ECO:0000259" key="1">
    <source>
        <dbReference type="Pfam" id="PF01968"/>
    </source>
</evidence>
<evidence type="ECO:0008006" key="7">
    <source>
        <dbReference type="Google" id="ProtNLM"/>
    </source>
</evidence>
<reference evidence="5 6" key="1">
    <citation type="submission" date="2016-04" db="EMBL/GenBank/DDBJ databases">
        <title>A degradative enzymes factory behind the ericoid mycorrhizal symbiosis.</title>
        <authorList>
            <consortium name="DOE Joint Genome Institute"/>
            <person name="Martino E."/>
            <person name="Morin E."/>
            <person name="Grelet G."/>
            <person name="Kuo A."/>
            <person name="Kohler A."/>
            <person name="Daghino S."/>
            <person name="Barry K."/>
            <person name="Choi C."/>
            <person name="Cichocki N."/>
            <person name="Clum A."/>
            <person name="Copeland A."/>
            <person name="Hainaut M."/>
            <person name="Haridas S."/>
            <person name="Labutti K."/>
            <person name="Lindquist E."/>
            <person name="Lipzen A."/>
            <person name="Khouja H.-R."/>
            <person name="Murat C."/>
            <person name="Ohm R."/>
            <person name="Olson A."/>
            <person name="Spatafora J."/>
            <person name="Veneault-Fourrey C."/>
            <person name="Henrissat B."/>
            <person name="Grigoriev I."/>
            <person name="Martin F."/>
            <person name="Perotto S."/>
        </authorList>
    </citation>
    <scope>NUCLEOTIDE SEQUENCE [LARGE SCALE GENOMIC DNA]</scope>
    <source>
        <strain evidence="5 6">F</strain>
    </source>
</reference>
<evidence type="ECO:0000313" key="5">
    <source>
        <dbReference type="EMBL" id="PMD36564.1"/>
    </source>
</evidence>
<feature type="domain" description="Hydantoinase/oxoprolinase N-terminal" evidence="2">
    <location>
        <begin position="10"/>
        <end position="179"/>
    </location>
</feature>
<evidence type="ECO:0000313" key="6">
    <source>
        <dbReference type="Proteomes" id="UP000235786"/>
    </source>
</evidence>
<evidence type="ECO:0000259" key="4">
    <source>
        <dbReference type="Pfam" id="PF20906"/>
    </source>
</evidence>
<dbReference type="Gene3D" id="2.40.390.10">
    <property type="entry name" value="CV3147-like"/>
    <property type="match status" value="1"/>
</dbReference>
<dbReference type="Pfam" id="PF20906">
    <property type="entry name" value="S-Me-THD_C"/>
    <property type="match status" value="1"/>
</dbReference>
<dbReference type="PANTHER" id="PTHR11365">
    <property type="entry name" value="5-OXOPROLINASE RELATED"/>
    <property type="match status" value="1"/>
</dbReference>
<organism evidence="5 6">
    <name type="scientific">Hyaloscypha variabilis (strain UAMH 11265 / GT02V1 / F)</name>
    <name type="common">Meliniomyces variabilis</name>
    <dbReference type="NCBI Taxonomy" id="1149755"/>
    <lineage>
        <taxon>Eukaryota</taxon>
        <taxon>Fungi</taxon>
        <taxon>Dikarya</taxon>
        <taxon>Ascomycota</taxon>
        <taxon>Pezizomycotina</taxon>
        <taxon>Leotiomycetes</taxon>
        <taxon>Helotiales</taxon>
        <taxon>Hyaloscyphaceae</taxon>
        <taxon>Hyaloscypha</taxon>
        <taxon>Hyaloscypha variabilis</taxon>
    </lineage>
</organism>
<dbReference type="Pfam" id="PF05378">
    <property type="entry name" value="Hydant_A_N"/>
    <property type="match status" value="1"/>
</dbReference>
<dbReference type="STRING" id="1149755.A0A2J6RDH5"/>
<dbReference type="InterPro" id="IPR048350">
    <property type="entry name" value="S-Me-THD-like_C"/>
</dbReference>
<keyword evidence="6" id="KW-1185">Reference proteome</keyword>
<protein>
    <recommendedName>
        <fullName evidence="7">DUF917-domain-containing protein</fullName>
    </recommendedName>
</protein>
<feature type="domain" description="S-Me-THD N-terminal" evidence="3">
    <location>
        <begin position="595"/>
        <end position="751"/>
    </location>
</feature>
<proteinExistence type="predicted"/>
<gene>
    <name evidence="5" type="ORF">L207DRAFT_433791</name>
</gene>
<evidence type="ECO:0000259" key="2">
    <source>
        <dbReference type="Pfam" id="PF05378"/>
    </source>
</evidence>
<dbReference type="Gene3D" id="3.40.1610.10">
    <property type="entry name" value="CV3147-like domain"/>
    <property type="match status" value="1"/>
</dbReference>
<name>A0A2J6RDH5_HYAVF</name>
<dbReference type="PANTHER" id="PTHR11365:SF10">
    <property type="entry name" value="HYDANTOINASE_OXOPROLINASE"/>
    <property type="match status" value="1"/>
</dbReference>
<dbReference type="Pfam" id="PF01968">
    <property type="entry name" value="Hydantoinase_A"/>
    <property type="match status" value="1"/>
</dbReference>
<evidence type="ECO:0000259" key="3">
    <source>
        <dbReference type="Pfam" id="PF06032"/>
    </source>
</evidence>
<dbReference type="EMBL" id="KZ613950">
    <property type="protein sequence ID" value="PMD36564.1"/>
    <property type="molecule type" value="Genomic_DNA"/>
</dbReference>
<dbReference type="FunFam" id="3.40.1610.10:FF:000001">
    <property type="entry name" value="Hydantoinase, putative"/>
    <property type="match status" value="1"/>
</dbReference>
<dbReference type="InterPro" id="IPR024071">
    <property type="entry name" value="S-Me-THD_C_sf"/>
</dbReference>
<dbReference type="AlphaFoldDB" id="A0A2J6RDH5"/>
<dbReference type="InterPro" id="IPR045079">
    <property type="entry name" value="Oxoprolinase-like"/>
</dbReference>